<dbReference type="GO" id="GO:0008168">
    <property type="term" value="F:methyltransferase activity"/>
    <property type="evidence" value="ECO:0007669"/>
    <property type="project" value="TreeGrafter"/>
</dbReference>
<dbReference type="OrthoDB" id="9765084at2"/>
<dbReference type="PANTHER" id="PTHR42912:SF80">
    <property type="entry name" value="METHYLTRANSFERASE DOMAIN-CONTAINING PROTEIN"/>
    <property type="match status" value="1"/>
</dbReference>
<comment type="caution">
    <text evidence="2">The sequence shown here is derived from an EMBL/GenBank/DDBJ whole genome shotgun (WGS) entry which is preliminary data.</text>
</comment>
<dbReference type="InterPro" id="IPR010753">
    <property type="entry name" value="DUF1330"/>
</dbReference>
<evidence type="ECO:0000313" key="3">
    <source>
        <dbReference type="Proteomes" id="UP000216442"/>
    </source>
</evidence>
<proteinExistence type="predicted"/>
<dbReference type="AlphaFoldDB" id="A0A271LTH6"/>
<name>A0A271LTH6_9HYPH</name>
<dbReference type="Gene3D" id="3.40.50.150">
    <property type="entry name" value="Vaccinia Virus protein VP39"/>
    <property type="match status" value="1"/>
</dbReference>
<sequence>MAKSTMRRTAYPPRIPCSPCDQRRSAMSTYCFFDVREITDQAKVEQYLAWVFATVEQYGGRYLVLGGKSDLVEGDWQPVYPVIVEFADAEHAKRWYSSPEYEPLKALRVDGTRSNAVFLEGATPGSEDAAVQILRSRTSKTPAEIYDSLFVPALFRQWGPIVAAEARIGRGDRVIDIACGTGVLALAALDRVRAEGKVVGLDPNPDMLCVARRKSTRIEWREGRAEQIPFPDESFDVAVSQFGLMFFENRAAGLREMMRVLKTGGRLAVAVCDSLDQSPGYAAVADMLERLFGSDVANAFRAPFVLGNAELLLSLCAKAGIERAEVKRHRGTVRFASIESLISTERACIWTLGGLLDNEQFKRLLEEAERALMPFVTAVGAVAFDMPALVITASKD</sequence>
<dbReference type="InterPro" id="IPR050508">
    <property type="entry name" value="Methyltransf_Superfamily"/>
</dbReference>
<dbReference type="InterPro" id="IPR011008">
    <property type="entry name" value="Dimeric_a/b-barrel"/>
</dbReference>
<reference evidence="2 3" key="1">
    <citation type="submission" date="2017-08" db="EMBL/GenBank/DDBJ databases">
        <title>Mesorhizobium wenxinae sp. nov., a novel rhizobial species isolated from root nodules of chickpea (Cicer arietinum L.).</title>
        <authorList>
            <person name="Zhang J."/>
        </authorList>
    </citation>
    <scope>NUCLEOTIDE SEQUENCE [LARGE SCALE GENOMIC DNA]</scope>
    <source>
        <strain evidence="2 3">SDW018</strain>
    </source>
</reference>
<dbReference type="Proteomes" id="UP000216442">
    <property type="component" value="Unassembled WGS sequence"/>
</dbReference>
<dbReference type="Gene3D" id="3.30.70.100">
    <property type="match status" value="1"/>
</dbReference>
<protein>
    <recommendedName>
        <fullName evidence="1">DUF1330 domain-containing protein</fullName>
    </recommendedName>
</protein>
<keyword evidence="3" id="KW-1185">Reference proteome</keyword>
<evidence type="ECO:0000259" key="1">
    <source>
        <dbReference type="Pfam" id="PF07045"/>
    </source>
</evidence>
<dbReference type="EMBL" id="NPKJ01000019">
    <property type="protein sequence ID" value="PAQ11379.1"/>
    <property type="molecule type" value="Genomic_DNA"/>
</dbReference>
<evidence type="ECO:0000313" key="2">
    <source>
        <dbReference type="EMBL" id="PAQ11379.1"/>
    </source>
</evidence>
<dbReference type="InterPro" id="IPR029063">
    <property type="entry name" value="SAM-dependent_MTases_sf"/>
</dbReference>
<organism evidence="2 3">
    <name type="scientific">Mesorhizobium temperatum</name>
    <dbReference type="NCBI Taxonomy" id="241416"/>
    <lineage>
        <taxon>Bacteria</taxon>
        <taxon>Pseudomonadati</taxon>
        <taxon>Pseudomonadota</taxon>
        <taxon>Alphaproteobacteria</taxon>
        <taxon>Hyphomicrobiales</taxon>
        <taxon>Phyllobacteriaceae</taxon>
        <taxon>Mesorhizobium</taxon>
    </lineage>
</organism>
<gene>
    <name evidence="2" type="ORF">CIT26_05095</name>
</gene>
<dbReference type="CDD" id="cd02440">
    <property type="entry name" value="AdoMet_MTases"/>
    <property type="match status" value="1"/>
</dbReference>
<dbReference type="Pfam" id="PF07045">
    <property type="entry name" value="DUF1330"/>
    <property type="match status" value="1"/>
</dbReference>
<accession>A0A271LTH6</accession>
<dbReference type="Pfam" id="PF01209">
    <property type="entry name" value="Ubie_methyltran"/>
    <property type="match status" value="1"/>
</dbReference>
<feature type="domain" description="DUF1330" evidence="1">
    <location>
        <begin position="29"/>
        <end position="121"/>
    </location>
</feature>
<dbReference type="SUPFAM" id="SSF54909">
    <property type="entry name" value="Dimeric alpha+beta barrel"/>
    <property type="match status" value="1"/>
</dbReference>
<dbReference type="PANTHER" id="PTHR42912">
    <property type="entry name" value="METHYLTRANSFERASE"/>
    <property type="match status" value="1"/>
</dbReference>
<dbReference type="SUPFAM" id="SSF53335">
    <property type="entry name" value="S-adenosyl-L-methionine-dependent methyltransferases"/>
    <property type="match status" value="1"/>
</dbReference>